<name>A0A8S5M842_9CAUD</name>
<sequence length="81" mass="9370">MLKSLFKHAYSTLISSKINSSVIEKHAQNVILLYVLTKKVEIAFFHITKNSEDLPVRSAIPSKETHQQMLMRLIFLILLIF</sequence>
<organism evidence="1">
    <name type="scientific">Siphoviridae sp. ctzVd36</name>
    <dbReference type="NCBI Taxonomy" id="2826530"/>
    <lineage>
        <taxon>Viruses</taxon>
        <taxon>Duplodnaviria</taxon>
        <taxon>Heunggongvirae</taxon>
        <taxon>Uroviricota</taxon>
        <taxon>Caudoviricetes</taxon>
    </lineage>
</organism>
<evidence type="ECO:0000313" key="1">
    <source>
        <dbReference type="EMBL" id="DAD78263.1"/>
    </source>
</evidence>
<reference evidence="1" key="1">
    <citation type="journal article" date="2021" name="Proc. Natl. Acad. Sci. U.S.A.">
        <title>A Catalog of Tens of Thousands of Viruses from Human Metagenomes Reveals Hidden Associations with Chronic Diseases.</title>
        <authorList>
            <person name="Tisza M.J."/>
            <person name="Buck C.B."/>
        </authorList>
    </citation>
    <scope>NUCLEOTIDE SEQUENCE</scope>
    <source>
        <strain evidence="1">CtzVd36</strain>
    </source>
</reference>
<protein>
    <submittedName>
        <fullName evidence="1">Uncharacterized protein</fullName>
    </submittedName>
</protein>
<accession>A0A8S5M842</accession>
<proteinExistence type="predicted"/>
<dbReference type="EMBL" id="BK014841">
    <property type="protein sequence ID" value="DAD78263.1"/>
    <property type="molecule type" value="Genomic_DNA"/>
</dbReference>